<comment type="catalytic activity">
    <reaction evidence="1 4">
        <text>[protein]-peptidylproline (omega=180) = [protein]-peptidylproline (omega=0)</text>
        <dbReference type="Rhea" id="RHEA:16237"/>
        <dbReference type="Rhea" id="RHEA-COMP:10747"/>
        <dbReference type="Rhea" id="RHEA-COMP:10748"/>
        <dbReference type="ChEBI" id="CHEBI:83833"/>
        <dbReference type="ChEBI" id="CHEBI:83834"/>
        <dbReference type="EC" id="5.2.1.8"/>
    </reaction>
</comment>
<dbReference type="AlphaFoldDB" id="A0A5J4YVU4"/>
<protein>
    <recommendedName>
        <fullName evidence="4">Peptidyl-prolyl cis-trans isomerase</fullName>
        <shortName evidence="4">PPIase</shortName>
        <ecNumber evidence="4">5.2.1.8</ecNumber>
    </recommendedName>
</protein>
<keyword evidence="3 4" id="KW-0413">Isomerase</keyword>
<accession>A0A5J4YVU4</accession>
<sequence length="170" mass="17915">MAVTLHTTRGPLKLELECEQCPIASKNFLALCASGFYNGVVFHRVIPRLLVQGGSDPHGVGTVNKSIYGAPFEDEAPPSGGELLVRLAHRGVLATASAAPDQNGSQFLITLGALPGTAGVGTVFGRVIDGWETLQRIESSDTDPEVDRPVAPIAIESVTIHANPFAEMTQ</sequence>
<dbReference type="EC" id="5.2.1.8" evidence="4"/>
<reference evidence="7" key="1">
    <citation type="journal article" date="2019" name="Nat. Commun.">
        <title>Expansion of phycobilisome linker gene families in mesophilic red algae.</title>
        <authorList>
            <person name="Lee J."/>
            <person name="Kim D."/>
            <person name="Bhattacharya D."/>
            <person name="Yoon H.S."/>
        </authorList>
    </citation>
    <scope>NUCLEOTIDE SEQUENCE [LARGE SCALE GENOMIC DNA]</scope>
    <source>
        <strain evidence="7">CCMP 1328</strain>
    </source>
</reference>
<evidence type="ECO:0000313" key="6">
    <source>
        <dbReference type="EMBL" id="KAA8495040.1"/>
    </source>
</evidence>
<proteinExistence type="inferred from homology"/>
<dbReference type="Pfam" id="PF00160">
    <property type="entry name" value="Pro_isomerase"/>
    <property type="match status" value="1"/>
</dbReference>
<dbReference type="InterPro" id="IPR029000">
    <property type="entry name" value="Cyclophilin-like_dom_sf"/>
</dbReference>
<comment type="function">
    <text evidence="4">PPIases accelerate the folding of proteins. It catalyzes the cis-trans isomerization of proline imidic peptide bonds in oligopeptides.</text>
</comment>
<keyword evidence="7" id="KW-1185">Reference proteome</keyword>
<dbReference type="PANTHER" id="PTHR45625:SF2">
    <property type="entry name" value="PEPTIDYL-PROLYL CIS-TRANS ISOMERASE-LIKE 3"/>
    <property type="match status" value="1"/>
</dbReference>
<dbReference type="EMBL" id="VRMN01000004">
    <property type="protein sequence ID" value="KAA8495040.1"/>
    <property type="molecule type" value="Genomic_DNA"/>
</dbReference>
<comment type="caution">
    <text evidence="6">The sequence shown here is derived from an EMBL/GenBank/DDBJ whole genome shotgun (WGS) entry which is preliminary data.</text>
</comment>
<dbReference type="PRINTS" id="PR00153">
    <property type="entry name" value="CSAPPISMRASE"/>
</dbReference>
<dbReference type="Gene3D" id="2.40.100.10">
    <property type="entry name" value="Cyclophilin-like"/>
    <property type="match status" value="1"/>
</dbReference>
<dbReference type="PIRSF" id="PIRSF001467">
    <property type="entry name" value="Peptidylpro_ismrse"/>
    <property type="match status" value="1"/>
</dbReference>
<evidence type="ECO:0000256" key="2">
    <source>
        <dbReference type="ARBA" id="ARBA00023110"/>
    </source>
</evidence>
<dbReference type="InterPro" id="IPR024936">
    <property type="entry name" value="Cyclophilin-type_PPIase"/>
</dbReference>
<dbReference type="PANTHER" id="PTHR45625">
    <property type="entry name" value="PEPTIDYL-PROLYL CIS-TRANS ISOMERASE-RELATED"/>
    <property type="match status" value="1"/>
</dbReference>
<evidence type="ECO:0000259" key="5">
    <source>
        <dbReference type="PROSITE" id="PS50072"/>
    </source>
</evidence>
<dbReference type="GO" id="GO:0003755">
    <property type="term" value="F:peptidyl-prolyl cis-trans isomerase activity"/>
    <property type="evidence" value="ECO:0007669"/>
    <property type="project" value="UniProtKB-UniRule"/>
</dbReference>
<evidence type="ECO:0000313" key="7">
    <source>
        <dbReference type="Proteomes" id="UP000324585"/>
    </source>
</evidence>
<dbReference type="OrthoDB" id="271386at2759"/>
<name>A0A5J4YVU4_PORPP</name>
<gene>
    <name evidence="6" type="ORF">FVE85_3281</name>
</gene>
<evidence type="ECO:0000256" key="1">
    <source>
        <dbReference type="ARBA" id="ARBA00000971"/>
    </source>
</evidence>
<comment type="similarity">
    <text evidence="4">Belongs to the cyclophilin-type PPIase family.</text>
</comment>
<dbReference type="SUPFAM" id="SSF50891">
    <property type="entry name" value="Cyclophilin-like"/>
    <property type="match status" value="1"/>
</dbReference>
<dbReference type="PROSITE" id="PS50072">
    <property type="entry name" value="CSA_PPIASE_2"/>
    <property type="match status" value="1"/>
</dbReference>
<feature type="domain" description="PPIase cyclophilin-type" evidence="5">
    <location>
        <begin position="1"/>
        <end position="160"/>
    </location>
</feature>
<dbReference type="GO" id="GO:0071013">
    <property type="term" value="C:catalytic step 2 spliceosome"/>
    <property type="evidence" value="ECO:0007669"/>
    <property type="project" value="TreeGrafter"/>
</dbReference>
<dbReference type="Proteomes" id="UP000324585">
    <property type="component" value="Unassembled WGS sequence"/>
</dbReference>
<evidence type="ECO:0000256" key="3">
    <source>
        <dbReference type="ARBA" id="ARBA00023235"/>
    </source>
</evidence>
<dbReference type="InterPro" id="IPR002130">
    <property type="entry name" value="Cyclophilin-type_PPIase_dom"/>
</dbReference>
<organism evidence="6 7">
    <name type="scientific">Porphyridium purpureum</name>
    <name type="common">Red alga</name>
    <name type="synonym">Porphyridium cruentum</name>
    <dbReference type="NCBI Taxonomy" id="35688"/>
    <lineage>
        <taxon>Eukaryota</taxon>
        <taxon>Rhodophyta</taxon>
        <taxon>Bangiophyceae</taxon>
        <taxon>Porphyridiales</taxon>
        <taxon>Porphyridiaceae</taxon>
        <taxon>Porphyridium</taxon>
    </lineage>
</organism>
<keyword evidence="2 4" id="KW-0697">Rotamase</keyword>
<dbReference type="InterPro" id="IPR044666">
    <property type="entry name" value="Cyclophilin_A-like"/>
</dbReference>
<evidence type="ECO:0000256" key="4">
    <source>
        <dbReference type="RuleBase" id="RU363019"/>
    </source>
</evidence>